<dbReference type="AlphaFoldDB" id="A0A139ST76"/>
<dbReference type="OrthoDB" id="311718at2"/>
<dbReference type="Gene3D" id="3.50.50.60">
    <property type="entry name" value="FAD/NAD(P)-binding domain"/>
    <property type="match status" value="1"/>
</dbReference>
<proteinExistence type="predicted"/>
<keyword evidence="1" id="KW-0560">Oxidoreductase</keyword>
<dbReference type="PANTHER" id="PTHR13847:SF281">
    <property type="entry name" value="FAD DEPENDENT OXIDOREDUCTASE DOMAIN-CONTAINING PROTEIN"/>
    <property type="match status" value="1"/>
</dbReference>
<organism evidence="3 4">
    <name type="scientific">Ventosimonas gracilis</name>
    <dbReference type="NCBI Taxonomy" id="1680762"/>
    <lineage>
        <taxon>Bacteria</taxon>
        <taxon>Pseudomonadati</taxon>
        <taxon>Pseudomonadota</taxon>
        <taxon>Gammaproteobacteria</taxon>
        <taxon>Pseudomonadales</taxon>
        <taxon>Ventosimonadaceae</taxon>
        <taxon>Ventosimonas</taxon>
    </lineage>
</organism>
<dbReference type="GO" id="GO:0016491">
    <property type="term" value="F:oxidoreductase activity"/>
    <property type="evidence" value="ECO:0007669"/>
    <property type="project" value="UniProtKB-KW"/>
</dbReference>
<evidence type="ECO:0000313" key="4">
    <source>
        <dbReference type="Proteomes" id="UP000072660"/>
    </source>
</evidence>
<reference evidence="3 4" key="1">
    <citation type="submission" date="2016-02" db="EMBL/GenBank/DDBJ databases">
        <authorList>
            <person name="Wen L."/>
            <person name="He K."/>
            <person name="Yang H."/>
        </authorList>
    </citation>
    <scope>NUCLEOTIDE SEQUENCE [LARGE SCALE GENOMIC DNA]</scope>
    <source>
        <strain evidence="3 4">CV58</strain>
    </source>
</reference>
<dbReference type="InterPro" id="IPR036188">
    <property type="entry name" value="FAD/NAD-bd_sf"/>
</dbReference>
<gene>
    <name evidence="3" type="ORF">AXE65_02785</name>
</gene>
<accession>A0A139ST76</accession>
<dbReference type="RefSeq" id="WP_068390458.1">
    <property type="nucleotide sequence ID" value="NZ_LSZO01000159.1"/>
</dbReference>
<evidence type="ECO:0000313" key="3">
    <source>
        <dbReference type="EMBL" id="KXU37779.1"/>
    </source>
</evidence>
<evidence type="ECO:0000256" key="1">
    <source>
        <dbReference type="ARBA" id="ARBA00023002"/>
    </source>
</evidence>
<evidence type="ECO:0000259" key="2">
    <source>
        <dbReference type="Pfam" id="PF01266"/>
    </source>
</evidence>
<dbReference type="Gene3D" id="3.30.9.10">
    <property type="entry name" value="D-Amino Acid Oxidase, subunit A, domain 2"/>
    <property type="match status" value="1"/>
</dbReference>
<dbReference type="PANTHER" id="PTHR13847">
    <property type="entry name" value="SARCOSINE DEHYDROGENASE-RELATED"/>
    <property type="match status" value="1"/>
</dbReference>
<protein>
    <submittedName>
        <fullName evidence="3">Oxidoreductase</fullName>
    </submittedName>
</protein>
<feature type="domain" description="FAD dependent oxidoreductase" evidence="2">
    <location>
        <begin position="37"/>
        <end position="393"/>
    </location>
</feature>
<dbReference type="Proteomes" id="UP000072660">
    <property type="component" value="Unassembled WGS sequence"/>
</dbReference>
<dbReference type="SUPFAM" id="SSF51905">
    <property type="entry name" value="FAD/NAD(P)-binding domain"/>
    <property type="match status" value="1"/>
</dbReference>
<dbReference type="EMBL" id="LSZO01000159">
    <property type="protein sequence ID" value="KXU37779.1"/>
    <property type="molecule type" value="Genomic_DNA"/>
</dbReference>
<comment type="caution">
    <text evidence="3">The sequence shown here is derived from an EMBL/GenBank/DDBJ whole genome shotgun (WGS) entry which is preliminary data.</text>
</comment>
<sequence length="441" mass="48163">MHKVSSLPADDAACGWFHTSAPRQVRPAHQGNSNARYVVLGAGYTGLACARQLALNCPDNEIILIEAQQVGFGTAGRNAGFAIDLPHDIGAKDYIGEITTAKNTLALNKLGQNLLRDCIETHSIDCQMRPSGKYQSAVEKRGLAILEAYQGGLEKLGEPCQMIEGADLPQHLGTSFYKRALFTPGTFLMQPSALVKGLADHLPQNVTLYENTPISAIERGEKTKLIHAGGSITADKLILANNIFGMHFGFLQKHMLPVFLYASLTRVLTQEEQQALGGKDSWGVIPAHPFGSTVRRTPDQRILIRNCVSFNPDAKPSSAQLERFKQRHQFSFKQRFPMLPDVDFEYSWSGCLALSQNHQGFFGELAPNIYGSLCCNGLGVTGGTVRGTLLADWLTKKSEHQPLIDVLLAGKKPNRLPPQPFLSLGVNATLCLGQYKAGLER</sequence>
<keyword evidence="4" id="KW-1185">Reference proteome</keyword>
<dbReference type="GO" id="GO:0005737">
    <property type="term" value="C:cytoplasm"/>
    <property type="evidence" value="ECO:0007669"/>
    <property type="project" value="TreeGrafter"/>
</dbReference>
<dbReference type="Pfam" id="PF01266">
    <property type="entry name" value="DAO"/>
    <property type="match status" value="1"/>
</dbReference>
<dbReference type="InterPro" id="IPR006076">
    <property type="entry name" value="FAD-dep_OxRdtase"/>
</dbReference>
<name>A0A139ST76_9GAMM</name>